<feature type="compositionally biased region" description="Polar residues" evidence="3">
    <location>
        <begin position="1"/>
        <end position="13"/>
    </location>
</feature>
<name>A0A1M5MU68_9ACTN</name>
<dbReference type="OrthoDB" id="5196392at2"/>
<keyword evidence="4" id="KW-0812">Transmembrane</keyword>
<dbReference type="Proteomes" id="UP000184471">
    <property type="component" value="Unassembled WGS sequence"/>
</dbReference>
<evidence type="ECO:0000256" key="4">
    <source>
        <dbReference type="SAM" id="Phobius"/>
    </source>
</evidence>
<feature type="region of interest" description="Disordered" evidence="3">
    <location>
        <begin position="1"/>
        <end position="46"/>
    </location>
</feature>
<dbReference type="AlphaFoldDB" id="A0A1M5MU68"/>
<keyword evidence="4" id="KW-1133">Transmembrane helix</keyword>
<proteinExistence type="predicted"/>
<gene>
    <name evidence="5" type="ORF">SAMN05444351_3286</name>
</gene>
<evidence type="ECO:0000256" key="3">
    <source>
        <dbReference type="SAM" id="MobiDB-lite"/>
    </source>
</evidence>
<dbReference type="GO" id="GO:0016020">
    <property type="term" value="C:membrane"/>
    <property type="evidence" value="ECO:0007669"/>
    <property type="project" value="UniProtKB-SubCell"/>
</dbReference>
<keyword evidence="2 4" id="KW-0472">Membrane</keyword>
<keyword evidence="6" id="KW-1185">Reference proteome</keyword>
<reference evidence="5 6" key="1">
    <citation type="submission" date="2016-11" db="EMBL/GenBank/DDBJ databases">
        <authorList>
            <person name="Jaros S."/>
            <person name="Januszkiewicz K."/>
            <person name="Wedrychowicz H."/>
        </authorList>
    </citation>
    <scope>NUCLEOTIDE SEQUENCE [LARGE SCALE GENOMIC DNA]</scope>
    <source>
        <strain evidence="5 6">DSM 45408</strain>
    </source>
</reference>
<dbReference type="PANTHER" id="PTHR37042">
    <property type="entry name" value="OUTER MEMBRANE PROTEIN RV1973"/>
    <property type="match status" value="1"/>
</dbReference>
<dbReference type="EMBL" id="FQVX01000003">
    <property type="protein sequence ID" value="SHG80449.1"/>
    <property type="molecule type" value="Genomic_DNA"/>
</dbReference>
<evidence type="ECO:0000313" key="5">
    <source>
        <dbReference type="EMBL" id="SHG80449.1"/>
    </source>
</evidence>
<sequence length="209" mass="22440">MTRTGQDSEQGTVASPVEEGRGGGRRSRHAAPEAEGSSVHDAAPRRRRPSLPLVPVLAVLLVALVAAGVWLALPLFRGDTDSPVRTDTYVEVLQAARSGVVDLTSFDAVTIDDDIEQVRRVATGDLRDESLAQLQDRRQELVDAQAVVQTEVVGAGVVAADEDSGTVLLVLQSTQQSTASPQAQVLRYRIQVELVREDGRWVLSGIQGR</sequence>
<protein>
    <submittedName>
        <fullName evidence="5">Mce-associated membrane protein</fullName>
    </submittedName>
</protein>
<dbReference type="STRING" id="1070870.SAMN05444351_3286"/>
<dbReference type="PANTHER" id="PTHR37042:SF4">
    <property type="entry name" value="OUTER MEMBRANE PROTEIN RV1973"/>
    <property type="match status" value="1"/>
</dbReference>
<accession>A0A1M5MU68</accession>
<feature type="transmembrane region" description="Helical" evidence="4">
    <location>
        <begin position="53"/>
        <end position="76"/>
    </location>
</feature>
<comment type="subcellular location">
    <subcellularLocation>
        <location evidence="1">Membrane</location>
    </subcellularLocation>
</comment>
<evidence type="ECO:0000313" key="6">
    <source>
        <dbReference type="Proteomes" id="UP000184471"/>
    </source>
</evidence>
<evidence type="ECO:0000256" key="2">
    <source>
        <dbReference type="ARBA" id="ARBA00023136"/>
    </source>
</evidence>
<evidence type="ECO:0000256" key="1">
    <source>
        <dbReference type="ARBA" id="ARBA00004370"/>
    </source>
</evidence>
<dbReference type="RefSeq" id="WP_073421325.1">
    <property type="nucleotide sequence ID" value="NZ_FQVX01000003.1"/>
</dbReference>
<organism evidence="5 6">
    <name type="scientific">Geodermatophilus nigrescens</name>
    <dbReference type="NCBI Taxonomy" id="1070870"/>
    <lineage>
        <taxon>Bacteria</taxon>
        <taxon>Bacillati</taxon>
        <taxon>Actinomycetota</taxon>
        <taxon>Actinomycetes</taxon>
        <taxon>Geodermatophilales</taxon>
        <taxon>Geodermatophilaceae</taxon>
        <taxon>Geodermatophilus</taxon>
    </lineage>
</organism>